<reference evidence="5" key="1">
    <citation type="submission" date="2023-03" db="EMBL/GenBank/DDBJ databases">
        <title>Amycolatopsis taiwanensis NBRC 103393.</title>
        <authorList>
            <person name="Ichikawa N."/>
            <person name="Sato H."/>
            <person name="Tonouchi N."/>
        </authorList>
    </citation>
    <scope>NUCLEOTIDE SEQUENCE</scope>
    <source>
        <strain evidence="5">NBRC 103393</strain>
    </source>
</reference>
<evidence type="ECO:0000313" key="5">
    <source>
        <dbReference type="EMBL" id="GLY69902.1"/>
    </source>
</evidence>
<feature type="signal peptide" evidence="3">
    <location>
        <begin position="1"/>
        <end position="21"/>
    </location>
</feature>
<name>A0A9W6R999_9PSEU</name>
<dbReference type="InterPro" id="IPR050465">
    <property type="entry name" value="UPF0194_transport"/>
</dbReference>
<gene>
    <name evidence="5" type="ORF">Atai01_65210</name>
</gene>
<evidence type="ECO:0000256" key="3">
    <source>
        <dbReference type="SAM" id="SignalP"/>
    </source>
</evidence>
<sequence length="351" mass="35332">MNRRTALVTGTIAVAALVAAAAVVVNGLVGHAPPAPASEAGLPPATATVTRTTLIQTQDVNGTIGYGSQTPVASGGQGTITWLPGPGAVINRGQSVYKRDDLPVPLFIGGLPLYRELRAGLTGADVREVEENLAALGYTGITVDNTYTAATASAVSRWQNDLGLTETGVFDPSSVVIAPGAIRVAAVDAHLGDRAGGGRLLSYTGTTRTVQIALPVAQQTLVRPGIASTITLPDARTVQGTVATVGSVAVPGQQPGDPPTIDVTVTVADQATLGSLDQAPVDVKLVSASVADVFTVPVAALMVLPDGKYGVQVVTGSTSHVVPVDLGMFADGRVQISGAGIAEGTRVGVPS</sequence>
<dbReference type="InterPro" id="IPR036365">
    <property type="entry name" value="PGBD-like_sf"/>
</dbReference>
<keyword evidence="3" id="KW-0732">Signal</keyword>
<proteinExistence type="predicted"/>
<feature type="chain" id="PRO_5040876551" evidence="3">
    <location>
        <begin position="22"/>
        <end position="351"/>
    </location>
</feature>
<dbReference type="InterPro" id="IPR036366">
    <property type="entry name" value="PGBDSf"/>
</dbReference>
<dbReference type="GO" id="GO:0030313">
    <property type="term" value="C:cell envelope"/>
    <property type="evidence" value="ECO:0007669"/>
    <property type="project" value="UniProtKB-SubCell"/>
</dbReference>
<protein>
    <submittedName>
        <fullName evidence="5">Peptidoglycan-binding protein</fullName>
    </submittedName>
</protein>
<comment type="caution">
    <text evidence="5">The sequence shown here is derived from an EMBL/GenBank/DDBJ whole genome shotgun (WGS) entry which is preliminary data.</text>
</comment>
<keyword evidence="6" id="KW-1185">Reference proteome</keyword>
<evidence type="ECO:0000259" key="4">
    <source>
        <dbReference type="Pfam" id="PF01471"/>
    </source>
</evidence>
<evidence type="ECO:0000256" key="1">
    <source>
        <dbReference type="ARBA" id="ARBA00004196"/>
    </source>
</evidence>
<organism evidence="5 6">
    <name type="scientific">Amycolatopsis taiwanensis</name>
    <dbReference type="NCBI Taxonomy" id="342230"/>
    <lineage>
        <taxon>Bacteria</taxon>
        <taxon>Bacillati</taxon>
        <taxon>Actinomycetota</taxon>
        <taxon>Actinomycetes</taxon>
        <taxon>Pseudonocardiales</taxon>
        <taxon>Pseudonocardiaceae</taxon>
        <taxon>Amycolatopsis</taxon>
    </lineage>
</organism>
<dbReference type="SUPFAM" id="SSF47090">
    <property type="entry name" value="PGBD-like"/>
    <property type="match status" value="1"/>
</dbReference>
<dbReference type="PANTHER" id="PTHR32347">
    <property type="entry name" value="EFFLUX SYSTEM COMPONENT YKNX-RELATED"/>
    <property type="match status" value="1"/>
</dbReference>
<evidence type="ECO:0000313" key="6">
    <source>
        <dbReference type="Proteomes" id="UP001165136"/>
    </source>
</evidence>
<dbReference type="PANTHER" id="PTHR32347:SF27">
    <property type="entry name" value="RND EFFLUX PUMP MEMBRANE FUSION PROTEIN BARREL-SANDWICH DOMAIN-CONTAINING PROTEIN"/>
    <property type="match status" value="1"/>
</dbReference>
<feature type="domain" description="Peptidoglycan binding-like" evidence="4">
    <location>
        <begin position="122"/>
        <end position="172"/>
    </location>
</feature>
<dbReference type="EMBL" id="BSTI01000019">
    <property type="protein sequence ID" value="GLY69902.1"/>
    <property type="molecule type" value="Genomic_DNA"/>
</dbReference>
<dbReference type="RefSeq" id="WP_285489279.1">
    <property type="nucleotide sequence ID" value="NZ_BSTI01000019.1"/>
</dbReference>
<evidence type="ECO:0000256" key="2">
    <source>
        <dbReference type="ARBA" id="ARBA00023054"/>
    </source>
</evidence>
<dbReference type="Pfam" id="PF01471">
    <property type="entry name" value="PG_binding_1"/>
    <property type="match status" value="1"/>
</dbReference>
<dbReference type="Proteomes" id="UP001165136">
    <property type="component" value="Unassembled WGS sequence"/>
</dbReference>
<dbReference type="AlphaFoldDB" id="A0A9W6R999"/>
<accession>A0A9W6R999</accession>
<comment type="subcellular location">
    <subcellularLocation>
        <location evidence="1">Cell envelope</location>
    </subcellularLocation>
</comment>
<dbReference type="InterPro" id="IPR002477">
    <property type="entry name" value="Peptidoglycan-bd-like"/>
</dbReference>
<dbReference type="Gene3D" id="2.40.420.20">
    <property type="match status" value="1"/>
</dbReference>
<dbReference type="Gene3D" id="1.10.101.10">
    <property type="entry name" value="PGBD-like superfamily/PGBD"/>
    <property type="match status" value="1"/>
</dbReference>
<keyword evidence="2" id="KW-0175">Coiled coil</keyword>